<accession>A0A7T6AQH7</accession>
<keyword evidence="2 6" id="KW-0698">rRNA processing</keyword>
<evidence type="ECO:0000256" key="1">
    <source>
        <dbReference type="ARBA" id="ARBA00006678"/>
    </source>
</evidence>
<sequence length="235" mass="25245">MRSGNRPADGMRPVSLEYGVQPHADGSVLLRIGNTHVLCSVTVEDKVPAFLRGKGQGWLTAEYGMLPCATHSRGRREAVSGMSGRTYEIQRLIGRSLRMMLDLQVLGERTLRIDCDVLNADGGTRCASITGGALAVRMALRRMVVQGQLASMPLLVPVAAVSAGVVGGRPLLDLDYSEDSTADVDANFVMSGDGRWIEVQTTAEGAPFHPDLFMAMARLAAEGGQQLFALWEGEE</sequence>
<evidence type="ECO:0000256" key="5">
    <source>
        <dbReference type="ARBA" id="ARBA00022884"/>
    </source>
</evidence>
<dbReference type="HAMAP" id="MF_00564">
    <property type="entry name" value="RNase_PH"/>
    <property type="match status" value="1"/>
</dbReference>
<keyword evidence="6 9" id="KW-0808">Transferase</keyword>
<evidence type="ECO:0000259" key="8">
    <source>
        <dbReference type="Pfam" id="PF03725"/>
    </source>
</evidence>
<dbReference type="GO" id="GO:0016075">
    <property type="term" value="P:rRNA catabolic process"/>
    <property type="evidence" value="ECO:0007669"/>
    <property type="project" value="UniProtKB-UniRule"/>
</dbReference>
<dbReference type="FunFam" id="3.30.230.70:FF:000003">
    <property type="entry name" value="Ribonuclease PH"/>
    <property type="match status" value="1"/>
</dbReference>
<organism evidence="9 10">
    <name type="scientific">Desulfobulbus oligotrophicus</name>
    <dbReference type="NCBI Taxonomy" id="1909699"/>
    <lineage>
        <taxon>Bacteria</taxon>
        <taxon>Pseudomonadati</taxon>
        <taxon>Thermodesulfobacteriota</taxon>
        <taxon>Desulfobulbia</taxon>
        <taxon>Desulfobulbales</taxon>
        <taxon>Desulfobulbaceae</taxon>
        <taxon>Desulfobulbus</taxon>
    </lineage>
</organism>
<comment type="subunit">
    <text evidence="6">Homohexameric ring arranged as a trimer of dimers.</text>
</comment>
<dbReference type="InterPro" id="IPR015847">
    <property type="entry name" value="ExoRNase_PH_dom2"/>
</dbReference>
<reference evidence="9 10" key="1">
    <citation type="submission" date="2020-05" db="EMBL/GenBank/DDBJ databases">
        <title>Complete genome of Desulfobulbus oligotrophicus.</title>
        <authorList>
            <person name="Podar M."/>
        </authorList>
    </citation>
    <scope>NUCLEOTIDE SEQUENCE [LARGE SCALE GENOMIC DNA]</scope>
    <source>
        <strain evidence="9 10">Prop6</strain>
    </source>
</reference>
<dbReference type="PANTHER" id="PTHR11953:SF0">
    <property type="entry name" value="EXOSOME COMPLEX COMPONENT RRP41"/>
    <property type="match status" value="1"/>
</dbReference>
<evidence type="ECO:0000256" key="6">
    <source>
        <dbReference type="HAMAP-Rule" id="MF_00564"/>
    </source>
</evidence>
<keyword evidence="3 6" id="KW-0820">tRNA-binding</keyword>
<dbReference type="GO" id="GO:0009022">
    <property type="term" value="F:tRNA nucleotidyltransferase activity"/>
    <property type="evidence" value="ECO:0007669"/>
    <property type="project" value="UniProtKB-UniRule"/>
</dbReference>
<keyword evidence="6 9" id="KW-0548">Nucleotidyltransferase</keyword>
<dbReference type="GO" id="GO:0031125">
    <property type="term" value="P:rRNA 3'-end processing"/>
    <property type="evidence" value="ECO:0007669"/>
    <property type="project" value="UniProtKB-ARBA"/>
</dbReference>
<dbReference type="Gene3D" id="3.30.230.70">
    <property type="entry name" value="GHMP Kinase, N-terminal domain"/>
    <property type="match status" value="1"/>
</dbReference>
<evidence type="ECO:0000259" key="7">
    <source>
        <dbReference type="Pfam" id="PF01138"/>
    </source>
</evidence>
<dbReference type="GO" id="GO:0000049">
    <property type="term" value="F:tRNA binding"/>
    <property type="evidence" value="ECO:0007669"/>
    <property type="project" value="UniProtKB-UniRule"/>
</dbReference>
<dbReference type="GO" id="GO:0008033">
    <property type="term" value="P:tRNA processing"/>
    <property type="evidence" value="ECO:0007669"/>
    <property type="project" value="UniProtKB-UniRule"/>
</dbReference>
<dbReference type="AlphaFoldDB" id="A0A7T6AQH7"/>
<dbReference type="NCBIfam" id="TIGR01966">
    <property type="entry name" value="RNasePH"/>
    <property type="match status" value="1"/>
</dbReference>
<dbReference type="InterPro" id="IPR002381">
    <property type="entry name" value="RNase_PH_bac-type"/>
</dbReference>
<dbReference type="InterPro" id="IPR050080">
    <property type="entry name" value="RNase_PH"/>
</dbReference>
<dbReference type="PANTHER" id="PTHR11953">
    <property type="entry name" value="EXOSOME COMPLEX COMPONENT"/>
    <property type="match status" value="1"/>
</dbReference>
<dbReference type="InterPro" id="IPR020568">
    <property type="entry name" value="Ribosomal_Su5_D2-typ_SF"/>
</dbReference>
<dbReference type="EMBL" id="CP054140">
    <property type="protein sequence ID" value="QQG65766.1"/>
    <property type="molecule type" value="Genomic_DNA"/>
</dbReference>
<dbReference type="Pfam" id="PF03725">
    <property type="entry name" value="RNase_PH_C"/>
    <property type="match status" value="1"/>
</dbReference>
<dbReference type="PROSITE" id="PS01277">
    <property type="entry name" value="RIBONUCLEASE_PH"/>
    <property type="match status" value="1"/>
</dbReference>
<gene>
    <name evidence="6 9" type="primary">rph</name>
    <name evidence="9" type="ORF">HP555_07775</name>
</gene>
<evidence type="ECO:0000256" key="4">
    <source>
        <dbReference type="ARBA" id="ARBA00022694"/>
    </source>
</evidence>
<dbReference type="InterPro" id="IPR018336">
    <property type="entry name" value="RNase_PH_CS"/>
</dbReference>
<evidence type="ECO:0000313" key="9">
    <source>
        <dbReference type="EMBL" id="QQG65766.1"/>
    </source>
</evidence>
<dbReference type="InterPro" id="IPR036345">
    <property type="entry name" value="ExoRNase_PH_dom2_sf"/>
</dbReference>
<comment type="similarity">
    <text evidence="1 6">Belongs to the RNase PH family.</text>
</comment>
<name>A0A7T6AQH7_9BACT</name>
<keyword evidence="4 6" id="KW-0819">tRNA processing</keyword>
<evidence type="ECO:0000256" key="3">
    <source>
        <dbReference type="ARBA" id="ARBA00022555"/>
    </source>
</evidence>
<dbReference type="GO" id="GO:0000175">
    <property type="term" value="F:3'-5'-RNA exonuclease activity"/>
    <property type="evidence" value="ECO:0007669"/>
    <property type="project" value="UniProtKB-UniRule"/>
</dbReference>
<feature type="binding site" evidence="6">
    <location>
        <begin position="123"/>
        <end position="125"/>
    </location>
    <ligand>
        <name>phosphate</name>
        <dbReference type="ChEBI" id="CHEBI:43474"/>
        <note>substrate</note>
    </ligand>
</feature>
<dbReference type="InterPro" id="IPR027408">
    <property type="entry name" value="PNPase/RNase_PH_dom_sf"/>
</dbReference>
<dbReference type="Pfam" id="PF01138">
    <property type="entry name" value="RNase_PH"/>
    <property type="match status" value="1"/>
</dbReference>
<comment type="function">
    <text evidence="6">Phosphorolytic 3'-5' exoribonuclease that plays an important role in tRNA 3'-end maturation. Removes nucleotide residues following the 3'-CCA terminus of tRNAs; can also add nucleotides to the ends of RNA molecules by using nucleoside diphosphates as substrates, but this may not be physiologically important. Probably plays a role in initiation of 16S rRNA degradation (leading to ribosome degradation) during starvation.</text>
</comment>
<dbReference type="SUPFAM" id="SSF55666">
    <property type="entry name" value="Ribonuclease PH domain 2-like"/>
    <property type="match status" value="1"/>
</dbReference>
<evidence type="ECO:0000256" key="2">
    <source>
        <dbReference type="ARBA" id="ARBA00022552"/>
    </source>
</evidence>
<feature type="binding site" evidence="6">
    <location>
        <position position="85"/>
    </location>
    <ligand>
        <name>phosphate</name>
        <dbReference type="ChEBI" id="CHEBI:43474"/>
        <note>substrate</note>
    </ligand>
</feature>
<dbReference type="Proteomes" id="UP000596092">
    <property type="component" value="Chromosome"/>
</dbReference>
<dbReference type="KEGG" id="dog:HP555_07775"/>
<keyword evidence="10" id="KW-1185">Reference proteome</keyword>
<comment type="catalytic activity">
    <reaction evidence="6">
        <text>tRNA(n+1) + phosphate = tRNA(n) + a ribonucleoside 5'-diphosphate</text>
        <dbReference type="Rhea" id="RHEA:10628"/>
        <dbReference type="Rhea" id="RHEA-COMP:17343"/>
        <dbReference type="Rhea" id="RHEA-COMP:17344"/>
        <dbReference type="ChEBI" id="CHEBI:43474"/>
        <dbReference type="ChEBI" id="CHEBI:57930"/>
        <dbReference type="ChEBI" id="CHEBI:173114"/>
        <dbReference type="EC" id="2.7.7.56"/>
    </reaction>
</comment>
<dbReference type="EC" id="2.7.7.56" evidence="6"/>
<dbReference type="RefSeq" id="WP_199261230.1">
    <property type="nucleotide sequence ID" value="NZ_CP054140.1"/>
</dbReference>
<dbReference type="SUPFAM" id="SSF54211">
    <property type="entry name" value="Ribosomal protein S5 domain 2-like"/>
    <property type="match status" value="1"/>
</dbReference>
<keyword evidence="5" id="KW-0694">RNA-binding</keyword>
<proteinExistence type="inferred from homology"/>
<dbReference type="InterPro" id="IPR001247">
    <property type="entry name" value="ExoRNase_PH_dom1"/>
</dbReference>
<feature type="domain" description="Exoribonuclease phosphorolytic" evidence="8">
    <location>
        <begin position="157"/>
        <end position="222"/>
    </location>
</feature>
<feature type="domain" description="Exoribonuclease phosphorolytic" evidence="7">
    <location>
        <begin position="11"/>
        <end position="138"/>
    </location>
</feature>
<evidence type="ECO:0000313" key="10">
    <source>
        <dbReference type="Proteomes" id="UP000596092"/>
    </source>
</evidence>
<protein>
    <recommendedName>
        <fullName evidence="6">Ribonuclease PH</fullName>
        <shortName evidence="6">RNase PH</shortName>
        <ecNumber evidence="6">2.7.7.56</ecNumber>
    </recommendedName>
    <alternativeName>
        <fullName evidence="6">tRNA nucleotidyltransferase</fullName>
    </alternativeName>
</protein>